<gene>
    <name evidence="4" type="ORF">MUN76_05055</name>
</gene>
<name>A0ABY4FYH3_9MICO</name>
<evidence type="ECO:0000313" key="4">
    <source>
        <dbReference type="EMBL" id="UOQ61342.1"/>
    </source>
</evidence>
<feature type="compositionally biased region" description="Polar residues" evidence="1">
    <location>
        <begin position="1"/>
        <end position="11"/>
    </location>
</feature>
<proteinExistence type="predicted"/>
<feature type="region of interest" description="Disordered" evidence="1">
    <location>
        <begin position="1"/>
        <end position="53"/>
    </location>
</feature>
<keyword evidence="2" id="KW-1133">Transmembrane helix</keyword>
<evidence type="ECO:0000313" key="5">
    <source>
        <dbReference type="Proteomes" id="UP000831775"/>
    </source>
</evidence>
<dbReference type="InterPro" id="IPR025241">
    <property type="entry name" value="DUF4190"/>
</dbReference>
<protein>
    <submittedName>
        <fullName evidence="4">DUF4190 domain-containing protein</fullName>
    </submittedName>
</protein>
<accession>A0ABY4FYH3</accession>
<keyword evidence="2" id="KW-0472">Membrane</keyword>
<dbReference type="Pfam" id="PF13828">
    <property type="entry name" value="DUF4190"/>
    <property type="match status" value="1"/>
</dbReference>
<reference evidence="4 5" key="1">
    <citation type="submission" date="2022-04" db="EMBL/GenBank/DDBJ databases">
        <title>Leucobacter sp. isolated from rhizosphere of onion.</title>
        <authorList>
            <person name="Won M."/>
            <person name="Lee C.-M."/>
            <person name="Woen H.-Y."/>
            <person name="Kwon S.-W."/>
        </authorList>
    </citation>
    <scope>NUCLEOTIDE SEQUENCE [LARGE SCALE GENOMIC DNA]</scope>
    <source>
        <strain evidence="4 5">H25R-14</strain>
    </source>
</reference>
<evidence type="ECO:0000256" key="1">
    <source>
        <dbReference type="SAM" id="MobiDB-lite"/>
    </source>
</evidence>
<dbReference type="RefSeq" id="WP_244687732.1">
    <property type="nucleotide sequence ID" value="NZ_CP095043.1"/>
</dbReference>
<keyword evidence="5" id="KW-1185">Reference proteome</keyword>
<feature type="transmembrane region" description="Helical" evidence="2">
    <location>
        <begin position="69"/>
        <end position="92"/>
    </location>
</feature>
<evidence type="ECO:0000256" key="2">
    <source>
        <dbReference type="SAM" id="Phobius"/>
    </source>
</evidence>
<feature type="compositionally biased region" description="Low complexity" evidence="1">
    <location>
        <begin position="39"/>
        <end position="53"/>
    </location>
</feature>
<feature type="domain" description="DUF4190" evidence="3">
    <location>
        <begin position="71"/>
        <end position="123"/>
    </location>
</feature>
<organism evidence="4 5">
    <name type="scientific">Leucobacter rhizosphaerae</name>
    <dbReference type="NCBI Taxonomy" id="2932245"/>
    <lineage>
        <taxon>Bacteria</taxon>
        <taxon>Bacillati</taxon>
        <taxon>Actinomycetota</taxon>
        <taxon>Actinomycetes</taxon>
        <taxon>Micrococcales</taxon>
        <taxon>Microbacteriaceae</taxon>
        <taxon>Leucobacter</taxon>
    </lineage>
</organism>
<feature type="transmembrane region" description="Helical" evidence="2">
    <location>
        <begin position="104"/>
        <end position="135"/>
    </location>
</feature>
<dbReference type="EMBL" id="CP095043">
    <property type="protein sequence ID" value="UOQ61342.1"/>
    <property type="molecule type" value="Genomic_DNA"/>
</dbReference>
<keyword evidence="2" id="KW-0812">Transmembrane</keyword>
<sequence length="149" mass="15699">MSTPNAPQQFPGTPGIPGADQPFTADQSPYTGQPAAPVQPSYQPNAAQYPQPSYPAASTATTLDKTNTFALLAIIFAFLSPIAGIIFGHMGLSQIKRNGDAGRGIALTGLIISYAYFVFLIIFIVLYIGMIAVMIGSLGALSSGYDPYY</sequence>
<dbReference type="Proteomes" id="UP000831775">
    <property type="component" value="Chromosome"/>
</dbReference>
<evidence type="ECO:0000259" key="3">
    <source>
        <dbReference type="Pfam" id="PF13828"/>
    </source>
</evidence>